<feature type="domain" description="BD-FAE-like" evidence="2">
    <location>
        <begin position="79"/>
        <end position="172"/>
    </location>
</feature>
<proteinExistence type="predicted"/>
<dbReference type="InterPro" id="IPR029058">
    <property type="entry name" value="AB_hydrolase_fold"/>
</dbReference>
<dbReference type="PANTHER" id="PTHR48081">
    <property type="entry name" value="AB HYDROLASE SUPERFAMILY PROTEIN C4A8.06C"/>
    <property type="match status" value="1"/>
</dbReference>
<keyword evidence="4" id="KW-1185">Reference proteome</keyword>
<reference evidence="3 4" key="1">
    <citation type="submission" date="2021-03" db="EMBL/GenBank/DDBJ databases">
        <title>Genomic Encyclopedia of Type Strains, Phase III (KMG-III): the genomes of soil and plant-associated and newly described type strains.</title>
        <authorList>
            <person name="Whitman W."/>
        </authorList>
    </citation>
    <scope>NUCLEOTIDE SEQUENCE [LARGE SCALE GENOMIC DNA]</scope>
    <source>
        <strain evidence="3 4">IMMIB AFH-6</strain>
    </source>
</reference>
<sequence>MAFDFPAGHTWADGDPAPIDEAMEREFNLRPRHPEREAVYADFARRSAAFREAHPALLDQRYGPGPRARLDVFPAGDGAPVFLFIHGGYWRTLDKDVFSFLAASFVDAGISVVMPNYDLVPSVPLADIVEQMRQALAWVRAEAASFGADASRIVLSGHSAGGHLAAYTALTDSIGIRGVLPVSGVFELARLLRTSINRDARMTPAVADALSPHRLAAEMTSLPAVPLLLLVGGEETAGFQQQSRDFLEVWRGRGRPGAMVLAPGRTHFTVLETLADPHGPVFNEVRRILGTQPQPSEHKGH</sequence>
<dbReference type="GO" id="GO:0004061">
    <property type="term" value="F:arylformamidase activity"/>
    <property type="evidence" value="ECO:0007669"/>
    <property type="project" value="UniProtKB-EC"/>
</dbReference>
<evidence type="ECO:0000313" key="3">
    <source>
        <dbReference type="EMBL" id="MBP2292905.1"/>
    </source>
</evidence>
<dbReference type="SUPFAM" id="SSF53474">
    <property type="entry name" value="alpha/beta-Hydrolases"/>
    <property type="match status" value="1"/>
</dbReference>
<keyword evidence="1 3" id="KW-0378">Hydrolase</keyword>
<dbReference type="Pfam" id="PF20434">
    <property type="entry name" value="BD-FAE"/>
    <property type="match status" value="1"/>
</dbReference>
<dbReference type="Proteomes" id="UP000781958">
    <property type="component" value="Unassembled WGS sequence"/>
</dbReference>
<evidence type="ECO:0000256" key="1">
    <source>
        <dbReference type="ARBA" id="ARBA00022801"/>
    </source>
</evidence>
<dbReference type="InterPro" id="IPR050300">
    <property type="entry name" value="GDXG_lipolytic_enzyme"/>
</dbReference>
<gene>
    <name evidence="3" type="ORF">J2851_002686</name>
</gene>
<dbReference type="PANTHER" id="PTHR48081:SF33">
    <property type="entry name" value="KYNURENINE FORMAMIDASE"/>
    <property type="match status" value="1"/>
</dbReference>
<organism evidence="3 4">
    <name type="scientific">Azospirillum rugosum</name>
    <dbReference type="NCBI Taxonomy" id="416170"/>
    <lineage>
        <taxon>Bacteria</taxon>
        <taxon>Pseudomonadati</taxon>
        <taxon>Pseudomonadota</taxon>
        <taxon>Alphaproteobacteria</taxon>
        <taxon>Rhodospirillales</taxon>
        <taxon>Azospirillaceae</taxon>
        <taxon>Azospirillum</taxon>
    </lineage>
</organism>
<dbReference type="EC" id="3.5.1.9" evidence="3"/>
<dbReference type="InterPro" id="IPR049492">
    <property type="entry name" value="BD-FAE-like_dom"/>
</dbReference>
<evidence type="ECO:0000259" key="2">
    <source>
        <dbReference type="Pfam" id="PF20434"/>
    </source>
</evidence>
<accession>A0ABS4SK17</accession>
<dbReference type="EMBL" id="JAGINP010000008">
    <property type="protein sequence ID" value="MBP2292905.1"/>
    <property type="molecule type" value="Genomic_DNA"/>
</dbReference>
<name>A0ABS4SK17_9PROT</name>
<dbReference type="Gene3D" id="3.40.50.1820">
    <property type="entry name" value="alpha/beta hydrolase"/>
    <property type="match status" value="1"/>
</dbReference>
<protein>
    <submittedName>
        <fullName evidence="3">Arylformamidase</fullName>
        <ecNumber evidence="3">3.5.1.9</ecNumber>
    </submittedName>
</protein>
<comment type="caution">
    <text evidence="3">The sequence shown here is derived from an EMBL/GenBank/DDBJ whole genome shotgun (WGS) entry which is preliminary data.</text>
</comment>
<dbReference type="RefSeq" id="WP_209766759.1">
    <property type="nucleotide sequence ID" value="NZ_JAGINP010000008.1"/>
</dbReference>
<evidence type="ECO:0000313" key="4">
    <source>
        <dbReference type="Proteomes" id="UP000781958"/>
    </source>
</evidence>